<accession>A0AAN7UG98</accession>
<comment type="caution">
    <text evidence="1">The sequence shown here is derived from an EMBL/GenBank/DDBJ whole genome shotgun (WGS) entry which is preliminary data.</text>
</comment>
<name>A0AAN7UG98_9PEZI</name>
<keyword evidence="2" id="KW-1185">Reference proteome</keyword>
<evidence type="ECO:0000313" key="2">
    <source>
        <dbReference type="Proteomes" id="UP001305414"/>
    </source>
</evidence>
<dbReference type="Gene3D" id="3.40.630.30">
    <property type="match status" value="1"/>
</dbReference>
<dbReference type="InterPro" id="IPR016181">
    <property type="entry name" value="Acyl_CoA_acyltransferase"/>
</dbReference>
<gene>
    <name evidence="1" type="ORF">RRF57_004243</name>
</gene>
<reference evidence="1 2" key="1">
    <citation type="submission" date="2023-10" db="EMBL/GenBank/DDBJ databases">
        <title>Draft genome sequence of Xylaria bambusicola isolate GMP-LS, the root and basal stem rot pathogen of sugarcane in Indonesia.</title>
        <authorList>
            <person name="Selvaraj P."/>
            <person name="Muralishankar V."/>
            <person name="Muruganantham S."/>
            <person name="Sp S."/>
            <person name="Haryani S."/>
            <person name="Lau K.J.X."/>
            <person name="Naqvi N.I."/>
        </authorList>
    </citation>
    <scope>NUCLEOTIDE SEQUENCE [LARGE SCALE GENOMIC DNA]</scope>
    <source>
        <strain evidence="1">GMP-LS</strain>
    </source>
</reference>
<dbReference type="EMBL" id="JAWHQM010000008">
    <property type="protein sequence ID" value="KAK5628528.1"/>
    <property type="molecule type" value="Genomic_DNA"/>
</dbReference>
<dbReference type="AlphaFoldDB" id="A0AAN7UG98"/>
<proteinExistence type="predicted"/>
<protein>
    <submittedName>
        <fullName evidence="1">Uncharacterized protein</fullName>
    </submittedName>
</protein>
<dbReference type="SUPFAM" id="SSF55729">
    <property type="entry name" value="Acyl-CoA N-acyltransferases (Nat)"/>
    <property type="match status" value="1"/>
</dbReference>
<evidence type="ECO:0000313" key="1">
    <source>
        <dbReference type="EMBL" id="KAK5628528.1"/>
    </source>
</evidence>
<sequence>MHDQRVACGWRADEVPEWVESAKRGGKMFYWVVLAEDVPNRNTLLAQHIATQPKEAEPLRDTAKEIRLAKREPTGRAFLPVGHVALDVHDPEEDARLGLPSGTVWVHQLFISSALQGGGYGVATMARVESIAAQEPMNGKWMALDTLAKEVAIDMGMENIVPVTSKEEWYARQGYETYWQGPGYTYQAPDGCNIQLRVSYMKKRIDGEDARCATPSSSNT</sequence>
<organism evidence="1 2">
    <name type="scientific">Xylaria bambusicola</name>
    <dbReference type="NCBI Taxonomy" id="326684"/>
    <lineage>
        <taxon>Eukaryota</taxon>
        <taxon>Fungi</taxon>
        <taxon>Dikarya</taxon>
        <taxon>Ascomycota</taxon>
        <taxon>Pezizomycotina</taxon>
        <taxon>Sordariomycetes</taxon>
        <taxon>Xylariomycetidae</taxon>
        <taxon>Xylariales</taxon>
        <taxon>Xylariaceae</taxon>
        <taxon>Xylaria</taxon>
    </lineage>
</organism>
<dbReference type="Proteomes" id="UP001305414">
    <property type="component" value="Unassembled WGS sequence"/>
</dbReference>